<protein>
    <submittedName>
        <fullName evidence="2">Uncharacterized protein</fullName>
    </submittedName>
</protein>
<evidence type="ECO:0000313" key="3">
    <source>
        <dbReference type="Proteomes" id="UP000094065"/>
    </source>
</evidence>
<keyword evidence="3" id="KW-1185">Reference proteome</keyword>
<feature type="region of interest" description="Disordered" evidence="1">
    <location>
        <begin position="264"/>
        <end position="297"/>
    </location>
</feature>
<evidence type="ECO:0000256" key="1">
    <source>
        <dbReference type="SAM" id="MobiDB-lite"/>
    </source>
</evidence>
<feature type="compositionally biased region" description="Basic residues" evidence="1">
    <location>
        <begin position="279"/>
        <end position="297"/>
    </location>
</feature>
<evidence type="ECO:0000313" key="2">
    <source>
        <dbReference type="EMBL" id="ODN81932.1"/>
    </source>
</evidence>
<proteinExistence type="predicted"/>
<dbReference type="AlphaFoldDB" id="A0A1E3I020"/>
<dbReference type="Proteomes" id="UP000094065">
    <property type="component" value="Unassembled WGS sequence"/>
</dbReference>
<accession>A0A1E3I020</accession>
<reference evidence="2 3" key="1">
    <citation type="submission" date="2016-06" db="EMBL/GenBank/DDBJ databases">
        <title>Evolution of pathogenesis and genome organization in the Tremellales.</title>
        <authorList>
            <person name="Cuomo C."/>
            <person name="Litvintseva A."/>
            <person name="Heitman J."/>
            <person name="Chen Y."/>
            <person name="Sun S."/>
            <person name="Springer D."/>
            <person name="Dromer F."/>
            <person name="Young S."/>
            <person name="Zeng Q."/>
            <person name="Chapman S."/>
            <person name="Gujja S."/>
            <person name="Saif S."/>
            <person name="Birren B."/>
        </authorList>
    </citation>
    <scope>NUCLEOTIDE SEQUENCE [LARGE SCALE GENOMIC DNA]</scope>
    <source>
        <strain evidence="2 3">CBS 6039</strain>
    </source>
</reference>
<sequence length="297" mass="33489">MDLAHLPVELIQHIHVLAHNPFLPHTCRYIYASLHGTSPHYTAAYLLSLYSPYGPSEILVRALRHPVCDIDVALALNEQWEKRRRMGNGKSTVTSLDPMLGKRARSKWGSASPEPAIRPLAVRELPRRLFRVSKPEPPIHPMITYLFETYSPSPNSHKGYPLCRAVLQHNLPLISFLLVHGADPSLKDFMAVEIAISMKDLQMVKMLIERQPGEETKTDSPAKRVKLGDRVTVGTRMVETAIKKGANEIVNYLVHDKKVMPPLQSIMELGKPDAPISKPKSRPKQKSNKRQRQAGFK</sequence>
<comment type="caution">
    <text evidence="2">The sequence shown here is derived from an EMBL/GenBank/DDBJ whole genome shotgun (WGS) entry which is preliminary data.</text>
</comment>
<dbReference type="EMBL" id="AWGJ01000003">
    <property type="protein sequence ID" value="ODN81932.1"/>
    <property type="molecule type" value="Genomic_DNA"/>
</dbReference>
<dbReference type="SUPFAM" id="SSF48403">
    <property type="entry name" value="Ankyrin repeat"/>
    <property type="match status" value="1"/>
</dbReference>
<dbReference type="InterPro" id="IPR036770">
    <property type="entry name" value="Ankyrin_rpt-contain_sf"/>
</dbReference>
<dbReference type="GeneID" id="30153584"/>
<dbReference type="OrthoDB" id="539213at2759"/>
<gene>
    <name evidence="2" type="ORF">L202_02275</name>
</gene>
<dbReference type="Gene3D" id="1.25.40.20">
    <property type="entry name" value="Ankyrin repeat-containing domain"/>
    <property type="match status" value="1"/>
</dbReference>
<organism evidence="2 3">
    <name type="scientific">Cryptococcus amylolentus CBS 6039</name>
    <dbReference type="NCBI Taxonomy" id="1295533"/>
    <lineage>
        <taxon>Eukaryota</taxon>
        <taxon>Fungi</taxon>
        <taxon>Dikarya</taxon>
        <taxon>Basidiomycota</taxon>
        <taxon>Agaricomycotina</taxon>
        <taxon>Tremellomycetes</taxon>
        <taxon>Tremellales</taxon>
        <taxon>Cryptococcaceae</taxon>
        <taxon>Cryptococcus</taxon>
    </lineage>
</organism>
<dbReference type="STRING" id="1295533.A0A1E3I020"/>
<name>A0A1E3I020_9TREE</name>
<dbReference type="RefSeq" id="XP_018996251.1">
    <property type="nucleotide sequence ID" value="XM_019135848.1"/>
</dbReference>